<proteinExistence type="inferred from homology"/>
<keyword evidence="5" id="KW-1185">Reference proteome</keyword>
<dbReference type="InterPro" id="IPR036380">
    <property type="entry name" value="Isochorismatase-like_sf"/>
</dbReference>
<dbReference type="EMBL" id="JACWFH010000039">
    <property type="protein sequence ID" value="MBY0099590.1"/>
    <property type="molecule type" value="Genomic_DNA"/>
</dbReference>
<dbReference type="InterPro" id="IPR000868">
    <property type="entry name" value="Isochorismatase-like_dom"/>
</dbReference>
<evidence type="ECO:0000259" key="3">
    <source>
        <dbReference type="Pfam" id="PF00857"/>
    </source>
</evidence>
<evidence type="ECO:0000256" key="1">
    <source>
        <dbReference type="ARBA" id="ARBA00006336"/>
    </source>
</evidence>
<dbReference type="SUPFAM" id="SSF52499">
    <property type="entry name" value="Isochorismatase-like hydrolases"/>
    <property type="match status" value="1"/>
</dbReference>
<sequence length="183" mass="20060">MDVAILVLDIQKGFISDNARMPVAKHQIEPMLEKVNRMIAQADSIGIPVVYVGNEFEPKQVIANFLTKKSALKGSEGAELDERLVRVNNHYFAKNKSNAFSNSELVSYLKAKEVKNIVIVGLFAEGCVAATALDSIRRKFTVTVVGDAVASVSDSKREKSLKYLGTKGVAIRDSSQVFDKILN</sequence>
<dbReference type="PANTHER" id="PTHR43540:SF6">
    <property type="entry name" value="ISOCHORISMATASE-LIKE DOMAIN-CONTAINING PROTEIN"/>
    <property type="match status" value="1"/>
</dbReference>
<comment type="similarity">
    <text evidence="1">Belongs to the isochorismatase family.</text>
</comment>
<keyword evidence="2 4" id="KW-0378">Hydrolase</keyword>
<dbReference type="Proteomes" id="UP000769780">
    <property type="component" value="Unassembled WGS sequence"/>
</dbReference>
<reference evidence="4 5" key="1">
    <citation type="submission" date="2020-07" db="EMBL/GenBank/DDBJ databases">
        <title>Fungal Genomes of the International Space Station.</title>
        <authorList>
            <person name="Seuylemezian A."/>
            <person name="Singh N.K."/>
            <person name="Wood J."/>
            <person name="Venkateswaran K."/>
        </authorList>
    </citation>
    <scope>NUCLEOTIDE SEQUENCE [LARGE SCALE GENOMIC DNA]</scope>
    <source>
        <strain evidence="4 5">PL-B2</strain>
    </source>
</reference>
<evidence type="ECO:0000256" key="2">
    <source>
        <dbReference type="ARBA" id="ARBA00022801"/>
    </source>
</evidence>
<organism evidence="4 5">
    <name type="scientific">Mesobacillus maritimus</name>
    <dbReference type="NCBI Taxonomy" id="1643336"/>
    <lineage>
        <taxon>Bacteria</taxon>
        <taxon>Bacillati</taxon>
        <taxon>Bacillota</taxon>
        <taxon>Bacilli</taxon>
        <taxon>Bacillales</taxon>
        <taxon>Bacillaceae</taxon>
        <taxon>Mesobacillus</taxon>
    </lineage>
</organism>
<accession>A0ABS7KBX3</accession>
<dbReference type="CDD" id="cd00431">
    <property type="entry name" value="cysteine_hydrolases"/>
    <property type="match status" value="1"/>
</dbReference>
<dbReference type="Gene3D" id="3.40.50.850">
    <property type="entry name" value="Isochorismatase-like"/>
    <property type="match status" value="1"/>
</dbReference>
<feature type="domain" description="Isochorismatase-like" evidence="3">
    <location>
        <begin position="4"/>
        <end position="174"/>
    </location>
</feature>
<dbReference type="PANTHER" id="PTHR43540">
    <property type="entry name" value="PEROXYUREIDOACRYLATE/UREIDOACRYLATE AMIDOHYDROLASE-RELATED"/>
    <property type="match status" value="1"/>
</dbReference>
<name>A0ABS7KBX3_9BACI</name>
<evidence type="ECO:0000313" key="5">
    <source>
        <dbReference type="Proteomes" id="UP000769780"/>
    </source>
</evidence>
<comment type="caution">
    <text evidence="4">The sequence shown here is derived from an EMBL/GenBank/DDBJ whole genome shotgun (WGS) entry which is preliminary data.</text>
</comment>
<protein>
    <submittedName>
        <fullName evidence="4">Cysteine hydrolase</fullName>
    </submittedName>
</protein>
<dbReference type="GO" id="GO:0016787">
    <property type="term" value="F:hydrolase activity"/>
    <property type="evidence" value="ECO:0007669"/>
    <property type="project" value="UniProtKB-KW"/>
</dbReference>
<gene>
    <name evidence="4" type="ORF">H0185_22880</name>
</gene>
<dbReference type="InterPro" id="IPR050272">
    <property type="entry name" value="Isochorismatase-like_hydrls"/>
</dbReference>
<dbReference type="RefSeq" id="WP_221875828.1">
    <property type="nucleotide sequence ID" value="NZ_JACWFH010000039.1"/>
</dbReference>
<dbReference type="Pfam" id="PF00857">
    <property type="entry name" value="Isochorismatase"/>
    <property type="match status" value="1"/>
</dbReference>
<evidence type="ECO:0000313" key="4">
    <source>
        <dbReference type="EMBL" id="MBY0099590.1"/>
    </source>
</evidence>